<dbReference type="EMBL" id="MUJZ01005438">
    <property type="protein sequence ID" value="OTF83045.1"/>
    <property type="molecule type" value="Genomic_DNA"/>
</dbReference>
<evidence type="ECO:0000313" key="2">
    <source>
        <dbReference type="Proteomes" id="UP000194236"/>
    </source>
</evidence>
<dbReference type="OrthoDB" id="6703957at2759"/>
<protein>
    <submittedName>
        <fullName evidence="1">Uncharacterized protein</fullName>
    </submittedName>
</protein>
<gene>
    <name evidence="1" type="ORF">BLA29_001772</name>
</gene>
<reference evidence="1 2" key="1">
    <citation type="submission" date="2017-03" db="EMBL/GenBank/DDBJ databases">
        <title>Genome Survey of Euroglyphus maynei.</title>
        <authorList>
            <person name="Arlian L.G."/>
            <person name="Morgan M.S."/>
            <person name="Rider S.D."/>
        </authorList>
    </citation>
    <scope>NUCLEOTIDE SEQUENCE [LARGE SCALE GENOMIC DNA]</scope>
    <source>
        <strain evidence="1">Arlian Lab</strain>
        <tissue evidence="1">Whole body</tissue>
    </source>
</reference>
<sequence length="93" mass="11279">TQNEILATRNRREETLWQQLTDKDNQLNSINRQRENEQKKQQEDTFRTYLLAKLSLLQDVPRTSSKWTKEFQTIMDQAFDNVYQKFLSQQPNE</sequence>
<name>A0A1Y3BV45_EURMA</name>
<feature type="non-terminal residue" evidence="1">
    <location>
        <position position="1"/>
    </location>
</feature>
<accession>A0A1Y3BV45</accession>
<dbReference type="Proteomes" id="UP000194236">
    <property type="component" value="Unassembled WGS sequence"/>
</dbReference>
<evidence type="ECO:0000313" key="1">
    <source>
        <dbReference type="EMBL" id="OTF83045.1"/>
    </source>
</evidence>
<dbReference type="AlphaFoldDB" id="A0A1Y3BV45"/>
<comment type="caution">
    <text evidence="1">The sequence shown here is derived from an EMBL/GenBank/DDBJ whole genome shotgun (WGS) entry which is preliminary data.</text>
</comment>
<organism evidence="1 2">
    <name type="scientific">Euroglyphus maynei</name>
    <name type="common">Mayne's house dust mite</name>
    <dbReference type="NCBI Taxonomy" id="6958"/>
    <lineage>
        <taxon>Eukaryota</taxon>
        <taxon>Metazoa</taxon>
        <taxon>Ecdysozoa</taxon>
        <taxon>Arthropoda</taxon>
        <taxon>Chelicerata</taxon>
        <taxon>Arachnida</taxon>
        <taxon>Acari</taxon>
        <taxon>Acariformes</taxon>
        <taxon>Sarcoptiformes</taxon>
        <taxon>Astigmata</taxon>
        <taxon>Psoroptidia</taxon>
        <taxon>Analgoidea</taxon>
        <taxon>Pyroglyphidae</taxon>
        <taxon>Pyroglyphinae</taxon>
        <taxon>Euroglyphus</taxon>
    </lineage>
</organism>
<keyword evidence="2" id="KW-1185">Reference proteome</keyword>
<proteinExistence type="predicted"/>